<accession>G5KI29</accession>
<proteinExistence type="predicted"/>
<dbReference type="Proteomes" id="UP000005388">
    <property type="component" value="Unassembled WGS sequence"/>
</dbReference>
<evidence type="ECO:0000313" key="2">
    <source>
        <dbReference type="EMBL" id="EHJ55963.1"/>
    </source>
</evidence>
<dbReference type="Gene3D" id="3.10.20.180">
    <property type="match status" value="1"/>
</dbReference>
<evidence type="ECO:0000256" key="1">
    <source>
        <dbReference type="SAM" id="SignalP"/>
    </source>
</evidence>
<feature type="signal peptide" evidence="1">
    <location>
        <begin position="1"/>
        <end position="30"/>
    </location>
</feature>
<dbReference type="Gene3D" id="3.10.20.130">
    <property type="match status" value="1"/>
</dbReference>
<dbReference type="AlphaFoldDB" id="G5KI29"/>
<evidence type="ECO:0008006" key="4">
    <source>
        <dbReference type="Google" id="ProtNLM"/>
    </source>
</evidence>
<dbReference type="InterPro" id="IPR036120">
    <property type="entry name" value="SAK/SK_sf"/>
</dbReference>
<name>G5KI29_9STRE</name>
<sequence>MKHKKLTKLMLGLAASSSVLLFAPQSKVHAIVGIEPGQSIGRGNYQEMKGPKLIVRLVGINIDNPADRIESHYMQYAIEQGQVISKSKLLYYAQEMLHNTVGGIENNAFNIQVVAFEEGASVKRQVSPLNGGIMHEMPITEYGVDIPYTKDSDDNPTYVLKGNIYFKRLDDQPITMVNLPRGTEVAAVHRVNFVDVTNQRQTTEEFSTVGSSFYEYPVCHVGDYISDDELYKTAKFLFEHSHLPAQGYVLKQRISTKVAQNHGIWNDLYQFDVKEGPFIHTISNMRPYLEGREYPVDHISETYFVTKTNQELSPATSTVTMDIVNHTDRKLLFNKEITAPKLMVENGLKQYLNQHPQLLTQKDGSLYHLISIKKIDDYHFEVAVDNK</sequence>
<dbReference type="EMBL" id="AEUZ02000001">
    <property type="protein sequence ID" value="EHJ55963.1"/>
    <property type="molecule type" value="Genomic_DNA"/>
</dbReference>
<organism evidence="2 3">
    <name type="scientific">Streptococcus urinalis 2285-97</name>
    <dbReference type="NCBI Taxonomy" id="764291"/>
    <lineage>
        <taxon>Bacteria</taxon>
        <taxon>Bacillati</taxon>
        <taxon>Bacillota</taxon>
        <taxon>Bacilli</taxon>
        <taxon>Lactobacillales</taxon>
        <taxon>Streptococcaceae</taxon>
        <taxon>Streptococcus</taxon>
    </lineage>
</organism>
<protein>
    <recommendedName>
        <fullName evidence="4">Gram-positive signal peptide protein, YSIRK family</fullName>
    </recommendedName>
</protein>
<feature type="chain" id="PRO_5003479791" description="Gram-positive signal peptide protein, YSIRK family" evidence="1">
    <location>
        <begin position="31"/>
        <end position="387"/>
    </location>
</feature>
<reference evidence="2 3" key="1">
    <citation type="journal article" date="2014" name="Int. J. Syst. Evol. Microbiol.">
        <title>Phylogenomics and the dynamic genome evolution of the genus Streptococcus.</title>
        <authorList>
            <consortium name="The Broad Institute Genome Sequencing Platform"/>
            <person name="Richards V.P."/>
            <person name="Palmer S.R."/>
            <person name="Pavinski Bitar P.D."/>
            <person name="Qin X."/>
            <person name="Weinstock G.M."/>
            <person name="Highlander S.K."/>
            <person name="Town C.D."/>
            <person name="Burne R.A."/>
            <person name="Stanhope M.J."/>
        </authorList>
    </citation>
    <scope>NUCLEOTIDE SEQUENCE [LARGE SCALE GENOMIC DNA]</scope>
    <source>
        <strain evidence="2 3">2285-97</strain>
    </source>
</reference>
<dbReference type="SUPFAM" id="SSF54328">
    <property type="entry name" value="Staphylokinase/streptokinase"/>
    <property type="match status" value="2"/>
</dbReference>
<dbReference type="RefSeq" id="WP_006738739.1">
    <property type="nucleotide sequence ID" value="NZ_AEUZ02000001.1"/>
</dbReference>
<evidence type="ECO:0000313" key="3">
    <source>
        <dbReference type="Proteomes" id="UP000005388"/>
    </source>
</evidence>
<gene>
    <name evidence="2" type="ORF">STRUR_0311</name>
</gene>
<dbReference type="GO" id="GO:0005576">
    <property type="term" value="C:extracellular region"/>
    <property type="evidence" value="ECO:0007669"/>
    <property type="project" value="InterPro"/>
</dbReference>
<comment type="caution">
    <text evidence="2">The sequence shown here is derived from an EMBL/GenBank/DDBJ whole genome shotgun (WGS) entry which is preliminary data.</text>
</comment>
<keyword evidence="1" id="KW-0732">Signal</keyword>
<keyword evidence="3" id="KW-1185">Reference proteome</keyword>